<feature type="compositionally biased region" description="Polar residues" evidence="4">
    <location>
        <begin position="1148"/>
        <end position="1161"/>
    </location>
</feature>
<dbReference type="Gene3D" id="2.170.270.10">
    <property type="entry name" value="SET domain"/>
    <property type="match status" value="1"/>
</dbReference>
<dbReference type="SUPFAM" id="SSF82199">
    <property type="entry name" value="SET domain"/>
    <property type="match status" value="1"/>
</dbReference>
<sequence>MPSDLFSFSTPFDFNEIQGGYSALLEDCDKEQGKQLQYQMFSIEELGLEDIKHPHEELGCAYHEIDAPNKGLYFFEDQNQMILQQQQHQQSNFGFHQTQSFHESPKLKNIQSSSTREFVKQAKEIPSPFALSTLELLGNYARGSKKLKGNLSSQPTNDEANIMRGRQKLSTEEIMRVAGTRYIHFSDQRFHDFSMVMHPFGYALSGLSQEETRDVELVHLLLAAAEKVAYQQYERASRLLEWIATERANSVQRVVYYFAEALQRKIDKETGRISAEEVAAGKNLSDHGLGYNISFLKFYQQSPFNQVMYNAAIQSILENVANTSKIHVIDFEIRSGVQWTAFMQALAERVQRPIQLLKITAVGFKIQEKVLVEVGKKLSSFAESLSMPFSFNIVRVSSFLEIKQELFQIQNDESLVVFCSLILRIMLSRPSSLENVLGVIKKLNPSIMLVLEIEANHNSPLFVNRFTEALFFYSAYFDILETFLAQDSVSRTMIEETLKKGIQNIVALEGTDRTARSVKIDVWRAFFTRFRMVEIGFSDSSVYQADLLIKKFFCASCCSVDKNGKSLLIGWKGTPIHSLSVWKFHRGRARLFLNNRTEATMVSRASDSSSKSRKSHGESNDGLGNLSYKLNQLKKQIQAERVVSIKEKLETNKKKIEHDVSQLLLETSRKNVAFVADNGFSNMPLCKYSGFPLGLGDKDYFNSHEVVFSTSSKLPYVEKIPPYTTWIFLDRNQRMAEDQSVVGRRRIYYDQHGSEALICSDSEEDIVEPEEEKREFSEGEDRILWTVFQEHGLGEEVLNILSQFIGVATSEIQDRYSTLKEKYHDKNFKDSGDSGHERGISLEKSLSAALDSFDNLFCRRCLTLINPSEKQPYWSEYEDDRKPCSDHCYLQLRAYQDVLGGSTINSSHRMKDAKEGTAIPHEAEEPGRDIGPDLVLDERGNSGKVPLVTSKAVCVSEVSTGAPNTDTSSMQSLGKRKVLQQSNLALNELILVPYDIQHSSKKQKKLLPLDVISASNDDIPSPDAKSRHHVGASNEPDLPRTTKDSLSESIECMSEKFVGSANVSDDRFEHNIRDRSEDVKKELNQSSFKGKLLEEVFSSSEWKPIEKELYLKGVEIFGRNSCLIARNLLSGLKTCVEVSTYMRDCGSSMSHKSVAPSSFSEENGKADTDYTEQEMPTRPSLHRADASPCVESNALVCTMELAVKNIAGARRVAKIGSGVAIVQRANVEAGNAHALLLDVNVIQMFAGIAGLGEPPKRGDGQCGNMRLLLRQQQRILLSKSEVAGWGAFLKYVLDAYRKGDKLKFANHSSNPNCYAKVMLVAGDHRVGIFAKEHIEASEELFYDYRYGPDQAPVWARKPEGSKRDDSSISQGRAKKHQSH</sequence>
<dbReference type="PROSITE" id="PS50985">
    <property type="entry name" value="GRAS"/>
    <property type="match status" value="1"/>
</dbReference>
<dbReference type="InterPro" id="IPR005202">
    <property type="entry name" value="TF_GRAS"/>
</dbReference>
<dbReference type="Proteomes" id="UP000827721">
    <property type="component" value="Unassembled WGS sequence"/>
</dbReference>
<reference evidence="6 7" key="1">
    <citation type="submission" date="2021-02" db="EMBL/GenBank/DDBJ databases">
        <title>Plant Genome Project.</title>
        <authorList>
            <person name="Zhang R.-G."/>
        </authorList>
    </citation>
    <scope>NUCLEOTIDE SEQUENCE [LARGE SCALE GENOMIC DNA]</scope>
    <source>
        <tissue evidence="6">Leaves</tissue>
    </source>
</reference>
<feature type="domain" description="SET" evidence="5">
    <location>
        <begin position="1079"/>
        <end position="1345"/>
    </location>
</feature>
<keyword evidence="7" id="KW-1185">Reference proteome</keyword>
<feature type="region of interest" description="Disordered" evidence="4">
    <location>
        <begin position="1148"/>
        <end position="1172"/>
    </location>
</feature>
<feature type="region of interest" description="Disordered" evidence="4">
    <location>
        <begin position="1353"/>
        <end position="1379"/>
    </location>
</feature>
<keyword evidence="2" id="KW-0804">Transcription</keyword>
<accession>A0ABQ8IPY5</accession>
<dbReference type="InterPro" id="IPR046341">
    <property type="entry name" value="SET_dom_sf"/>
</dbReference>
<evidence type="ECO:0000256" key="2">
    <source>
        <dbReference type="ARBA" id="ARBA00023163"/>
    </source>
</evidence>
<dbReference type="Pfam" id="PF00856">
    <property type="entry name" value="SET"/>
    <property type="match status" value="1"/>
</dbReference>
<feature type="region of interest" description="Disordered" evidence="4">
    <location>
        <begin position="603"/>
        <end position="626"/>
    </location>
</feature>
<dbReference type="InterPro" id="IPR045318">
    <property type="entry name" value="EZH1/2-like"/>
</dbReference>
<name>A0ABQ8IPY5_9ROSI</name>
<evidence type="ECO:0000313" key="7">
    <source>
        <dbReference type="Proteomes" id="UP000827721"/>
    </source>
</evidence>
<dbReference type="PANTHER" id="PTHR45747">
    <property type="entry name" value="HISTONE-LYSINE N-METHYLTRANSFERASE E(Z)"/>
    <property type="match status" value="1"/>
</dbReference>
<feature type="region of interest" description="Leucine repeat II (LRII)" evidence="3">
    <location>
        <begin position="373"/>
        <end position="405"/>
    </location>
</feature>
<feature type="region of interest" description="Disordered" evidence="4">
    <location>
        <begin position="1017"/>
        <end position="1045"/>
    </location>
</feature>
<evidence type="ECO:0000313" key="6">
    <source>
        <dbReference type="EMBL" id="KAH7578247.1"/>
    </source>
</evidence>
<dbReference type="Pfam" id="PF25996">
    <property type="entry name" value="HTH_CLF_N"/>
    <property type="match status" value="1"/>
</dbReference>
<evidence type="ECO:0000256" key="3">
    <source>
        <dbReference type="PROSITE-ProRule" id="PRU01191"/>
    </source>
</evidence>
<protein>
    <recommendedName>
        <fullName evidence="5">SET domain-containing protein</fullName>
    </recommendedName>
</protein>
<evidence type="ECO:0000259" key="5">
    <source>
        <dbReference type="PROSITE" id="PS50280"/>
    </source>
</evidence>
<organism evidence="6 7">
    <name type="scientific">Xanthoceras sorbifolium</name>
    <dbReference type="NCBI Taxonomy" id="99658"/>
    <lineage>
        <taxon>Eukaryota</taxon>
        <taxon>Viridiplantae</taxon>
        <taxon>Streptophyta</taxon>
        <taxon>Embryophyta</taxon>
        <taxon>Tracheophyta</taxon>
        <taxon>Spermatophyta</taxon>
        <taxon>Magnoliopsida</taxon>
        <taxon>eudicotyledons</taxon>
        <taxon>Gunneridae</taxon>
        <taxon>Pentapetalae</taxon>
        <taxon>rosids</taxon>
        <taxon>malvids</taxon>
        <taxon>Sapindales</taxon>
        <taxon>Sapindaceae</taxon>
        <taxon>Xanthoceroideae</taxon>
        <taxon>Xanthoceras</taxon>
    </lineage>
</organism>
<feature type="region of interest" description="SAW" evidence="3">
    <location>
        <begin position="507"/>
        <end position="583"/>
    </location>
</feature>
<evidence type="ECO:0000256" key="4">
    <source>
        <dbReference type="SAM" id="MobiDB-lite"/>
    </source>
</evidence>
<proteinExistence type="inferred from homology"/>
<dbReference type="InterPro" id="IPR058609">
    <property type="entry name" value="HTH_CLF-like"/>
</dbReference>
<dbReference type="InterPro" id="IPR001214">
    <property type="entry name" value="SET_dom"/>
</dbReference>
<comment type="caution">
    <text evidence="6">The sequence shown here is derived from an EMBL/GenBank/DDBJ whole genome shotgun (WGS) entry which is preliminary data.</text>
</comment>
<feature type="short sequence motif" description="VHIID" evidence="3">
    <location>
        <begin position="326"/>
        <end position="330"/>
    </location>
</feature>
<dbReference type="SMART" id="SM00317">
    <property type="entry name" value="SET"/>
    <property type="match status" value="1"/>
</dbReference>
<keyword evidence="1" id="KW-0805">Transcription regulation</keyword>
<evidence type="ECO:0000256" key="1">
    <source>
        <dbReference type="ARBA" id="ARBA00023015"/>
    </source>
</evidence>
<gene>
    <name evidence="6" type="ORF">JRO89_XS01G0359300</name>
</gene>
<feature type="compositionally biased region" description="Basic and acidic residues" evidence="4">
    <location>
        <begin position="1356"/>
        <end position="1366"/>
    </location>
</feature>
<comment type="caution">
    <text evidence="3">Lacks conserved residue(s) required for the propagation of feature annotation.</text>
</comment>
<dbReference type="EMBL" id="JAFEMO010000001">
    <property type="protein sequence ID" value="KAH7578247.1"/>
    <property type="molecule type" value="Genomic_DNA"/>
</dbReference>
<dbReference type="Pfam" id="PF03514">
    <property type="entry name" value="GRAS"/>
    <property type="match status" value="1"/>
</dbReference>
<comment type="similarity">
    <text evidence="3">Belongs to the GRAS family.</text>
</comment>
<dbReference type="PANTHER" id="PTHR45747:SF14">
    <property type="entry name" value="HISTONE-LYSINE N-METHYLTRANSFERASE EZA1"/>
    <property type="match status" value="1"/>
</dbReference>
<dbReference type="PROSITE" id="PS50280">
    <property type="entry name" value="SET"/>
    <property type="match status" value="1"/>
</dbReference>